<dbReference type="Proteomes" id="UP000051790">
    <property type="component" value="Unassembled WGS sequence"/>
</dbReference>
<organism evidence="2 3">
    <name type="scientific">Lacticaseibacillus manihotivorans DSM 13343 = JCM 12514</name>
    <dbReference type="NCBI Taxonomy" id="1423769"/>
    <lineage>
        <taxon>Bacteria</taxon>
        <taxon>Bacillati</taxon>
        <taxon>Bacillota</taxon>
        <taxon>Bacilli</taxon>
        <taxon>Lactobacillales</taxon>
        <taxon>Lactobacillaceae</taxon>
        <taxon>Lacticaseibacillus</taxon>
    </lineage>
</organism>
<gene>
    <name evidence="2" type="ORF">FD01_GL001314</name>
</gene>
<comment type="caution">
    <text evidence="2">The sequence shown here is derived from an EMBL/GenBank/DDBJ whole genome shotgun (WGS) entry which is preliminary data.</text>
</comment>
<proteinExistence type="predicted"/>
<evidence type="ECO:0000313" key="3">
    <source>
        <dbReference type="Proteomes" id="UP000051790"/>
    </source>
</evidence>
<evidence type="ECO:0000256" key="1">
    <source>
        <dbReference type="SAM" id="MobiDB-lite"/>
    </source>
</evidence>
<dbReference type="AlphaFoldDB" id="A0A0R1RHS5"/>
<feature type="region of interest" description="Disordered" evidence="1">
    <location>
        <begin position="1"/>
        <end position="41"/>
    </location>
</feature>
<dbReference type="PATRIC" id="fig|1423769.4.peg.1414"/>
<evidence type="ECO:0000313" key="2">
    <source>
        <dbReference type="EMBL" id="KRL53211.1"/>
    </source>
</evidence>
<name>A0A0R1RHS5_9LACO</name>
<dbReference type="EMBL" id="AZEU01000018">
    <property type="protein sequence ID" value="KRL53211.1"/>
    <property type="molecule type" value="Genomic_DNA"/>
</dbReference>
<keyword evidence="3" id="KW-1185">Reference proteome</keyword>
<sequence>MPMAKHHYGELDQLPCGRLQRSNQNRSRRLRLKNEPKKGTSFHFLPVKSAHAAKKSGVMFDFTATGNGPVHLRDVLPSAEVTDQESMT</sequence>
<reference evidence="2 3" key="1">
    <citation type="journal article" date="2015" name="Genome Announc.">
        <title>Expanding the biotechnology potential of lactobacilli through comparative genomics of 213 strains and associated genera.</title>
        <authorList>
            <person name="Sun Z."/>
            <person name="Harris H.M."/>
            <person name="McCann A."/>
            <person name="Guo C."/>
            <person name="Argimon S."/>
            <person name="Zhang W."/>
            <person name="Yang X."/>
            <person name="Jeffery I.B."/>
            <person name="Cooney J.C."/>
            <person name="Kagawa T.F."/>
            <person name="Liu W."/>
            <person name="Song Y."/>
            <person name="Salvetti E."/>
            <person name="Wrobel A."/>
            <person name="Rasinkangas P."/>
            <person name="Parkhill J."/>
            <person name="Rea M.C."/>
            <person name="O'Sullivan O."/>
            <person name="Ritari J."/>
            <person name="Douillard F.P."/>
            <person name="Paul Ross R."/>
            <person name="Yang R."/>
            <person name="Briner A.E."/>
            <person name="Felis G.E."/>
            <person name="de Vos W.M."/>
            <person name="Barrangou R."/>
            <person name="Klaenhammer T.R."/>
            <person name="Caufield P.W."/>
            <person name="Cui Y."/>
            <person name="Zhang H."/>
            <person name="O'Toole P.W."/>
        </authorList>
    </citation>
    <scope>NUCLEOTIDE SEQUENCE [LARGE SCALE GENOMIC DNA]</scope>
    <source>
        <strain evidence="2 3">DSM 13343</strain>
    </source>
</reference>
<protein>
    <submittedName>
        <fullName evidence="2">Uncharacterized protein</fullName>
    </submittedName>
</protein>
<accession>A0A0R1RHS5</accession>